<name>A0ACC3DIK8_9PEZI</name>
<protein>
    <submittedName>
        <fullName evidence="1">Uncharacterized protein</fullName>
    </submittedName>
</protein>
<proteinExistence type="predicted"/>
<accession>A0ACC3DIK8</accession>
<evidence type="ECO:0000313" key="2">
    <source>
        <dbReference type="Proteomes" id="UP001186974"/>
    </source>
</evidence>
<dbReference type="EMBL" id="JAWDJW010004037">
    <property type="protein sequence ID" value="KAK3076380.1"/>
    <property type="molecule type" value="Genomic_DNA"/>
</dbReference>
<dbReference type="Proteomes" id="UP001186974">
    <property type="component" value="Unassembled WGS sequence"/>
</dbReference>
<evidence type="ECO:0000313" key="1">
    <source>
        <dbReference type="EMBL" id="KAK3076380.1"/>
    </source>
</evidence>
<sequence>MRVWRRRAKGGMLRPSALLDAQVHALADFCALQALADQAADGYATHIDHTH</sequence>
<keyword evidence="2" id="KW-1185">Reference proteome</keyword>
<comment type="caution">
    <text evidence="1">The sequence shown here is derived from an EMBL/GenBank/DDBJ whole genome shotgun (WGS) entry which is preliminary data.</text>
</comment>
<gene>
    <name evidence="1" type="ORF">LTS18_013180</name>
</gene>
<feature type="non-terminal residue" evidence="1">
    <location>
        <position position="51"/>
    </location>
</feature>
<organism evidence="1 2">
    <name type="scientific">Coniosporium uncinatum</name>
    <dbReference type="NCBI Taxonomy" id="93489"/>
    <lineage>
        <taxon>Eukaryota</taxon>
        <taxon>Fungi</taxon>
        <taxon>Dikarya</taxon>
        <taxon>Ascomycota</taxon>
        <taxon>Pezizomycotina</taxon>
        <taxon>Dothideomycetes</taxon>
        <taxon>Dothideomycetes incertae sedis</taxon>
        <taxon>Coniosporium</taxon>
    </lineage>
</organism>
<reference evidence="1" key="1">
    <citation type="submission" date="2024-09" db="EMBL/GenBank/DDBJ databases">
        <title>Black Yeasts Isolated from many extreme environments.</title>
        <authorList>
            <person name="Coleine C."/>
            <person name="Stajich J.E."/>
            <person name="Selbmann L."/>
        </authorList>
    </citation>
    <scope>NUCLEOTIDE SEQUENCE</scope>
    <source>
        <strain evidence="1">CCFEE 5737</strain>
    </source>
</reference>